<gene>
    <name evidence="1" type="ORF">JEU22_17965</name>
</gene>
<sequence length="179" mass="19781">MTDPLANRFGNMLAGYVYTGDVEDMSKTCISDSFDGIFKAHGSFLVTKAMEGRPLNVERGLEARNLLIRKIAGLGVDLTKCFVDEVHGVTISDEVRAKASTPAAMLRSILNAPERNPRLYNALQNLDDFLVTIPVEVIRKNKRGAEAFQRRFAMTQEPDLLSYASNKQKASVLSDELGI</sequence>
<evidence type="ECO:0000313" key="2">
    <source>
        <dbReference type="Proteomes" id="UP000637061"/>
    </source>
</evidence>
<protein>
    <submittedName>
        <fullName evidence="1">Uncharacterized protein</fullName>
    </submittedName>
</protein>
<accession>A0A8I1EHM5</accession>
<dbReference type="Proteomes" id="UP000637061">
    <property type="component" value="Unassembled WGS sequence"/>
</dbReference>
<dbReference type="RefSeq" id="WP_198747724.1">
    <property type="nucleotide sequence ID" value="NZ_JAEHTE010000023.1"/>
</dbReference>
<proteinExistence type="predicted"/>
<name>A0A8I1EHM5_PSEPU</name>
<reference evidence="1" key="1">
    <citation type="submission" date="2020-12" db="EMBL/GenBank/DDBJ databases">
        <title>Enhanced detection system for hospital associated transmission using whole genome sequencing surveillance.</title>
        <authorList>
            <person name="Harrison L.H."/>
            <person name="Van Tyne D."/>
            <person name="Marsh J.W."/>
            <person name="Griffith M.P."/>
            <person name="Snyder D.J."/>
            <person name="Cooper V.S."/>
            <person name="Mustapha M."/>
        </authorList>
    </citation>
    <scope>NUCLEOTIDE SEQUENCE</scope>
    <source>
        <strain evidence="1">PSB00042</strain>
    </source>
</reference>
<evidence type="ECO:0000313" key="1">
    <source>
        <dbReference type="EMBL" id="MBI6885796.1"/>
    </source>
</evidence>
<dbReference type="EMBL" id="JAEHTE010000023">
    <property type="protein sequence ID" value="MBI6885796.1"/>
    <property type="molecule type" value="Genomic_DNA"/>
</dbReference>
<comment type="caution">
    <text evidence="1">The sequence shown here is derived from an EMBL/GenBank/DDBJ whole genome shotgun (WGS) entry which is preliminary data.</text>
</comment>
<organism evidence="1 2">
    <name type="scientific">Pseudomonas putida</name>
    <name type="common">Arthrobacter siderocapsulatus</name>
    <dbReference type="NCBI Taxonomy" id="303"/>
    <lineage>
        <taxon>Bacteria</taxon>
        <taxon>Pseudomonadati</taxon>
        <taxon>Pseudomonadota</taxon>
        <taxon>Gammaproteobacteria</taxon>
        <taxon>Pseudomonadales</taxon>
        <taxon>Pseudomonadaceae</taxon>
        <taxon>Pseudomonas</taxon>
    </lineage>
</organism>
<dbReference type="AlphaFoldDB" id="A0A8I1EHM5"/>